<dbReference type="AlphaFoldDB" id="A0A382KWV5"/>
<reference evidence="1" key="1">
    <citation type="submission" date="2018-05" db="EMBL/GenBank/DDBJ databases">
        <authorList>
            <person name="Lanie J.A."/>
            <person name="Ng W.-L."/>
            <person name="Kazmierczak K.M."/>
            <person name="Andrzejewski T.M."/>
            <person name="Davidsen T.M."/>
            <person name="Wayne K.J."/>
            <person name="Tettelin H."/>
            <person name="Glass J.I."/>
            <person name="Rusch D."/>
            <person name="Podicherti R."/>
            <person name="Tsui H.-C.T."/>
            <person name="Winkler M.E."/>
        </authorList>
    </citation>
    <scope>NUCLEOTIDE SEQUENCE</scope>
</reference>
<dbReference type="EMBL" id="UINC01082863">
    <property type="protein sequence ID" value="SVC28015.1"/>
    <property type="molecule type" value="Genomic_DNA"/>
</dbReference>
<evidence type="ECO:0000313" key="1">
    <source>
        <dbReference type="EMBL" id="SVC28015.1"/>
    </source>
</evidence>
<proteinExistence type="predicted"/>
<name>A0A382KWV5_9ZZZZ</name>
<sequence length="58" mass="6254">MDGLKASANPYIHVSTFHNVGMDFSVFLSGCSFQNTVVFHLVLIGVISIFGEVDSFSA</sequence>
<accession>A0A382KWV5</accession>
<organism evidence="1">
    <name type="scientific">marine metagenome</name>
    <dbReference type="NCBI Taxonomy" id="408172"/>
    <lineage>
        <taxon>unclassified sequences</taxon>
        <taxon>metagenomes</taxon>
        <taxon>ecological metagenomes</taxon>
    </lineage>
</organism>
<gene>
    <name evidence="1" type="ORF">METZ01_LOCUS280869</name>
</gene>
<protein>
    <submittedName>
        <fullName evidence="1">Uncharacterized protein</fullName>
    </submittedName>
</protein>